<gene>
    <name evidence="3" type="ORF">JJL56_29590</name>
</gene>
<dbReference type="PANTHER" id="PTHR44051:SF8">
    <property type="entry name" value="GLUTATHIONE S-TRANSFERASE GSTA"/>
    <property type="match status" value="1"/>
</dbReference>
<dbReference type="EMBL" id="JAEPIV010000037">
    <property type="protein sequence ID" value="MBK4723012.1"/>
    <property type="molecule type" value="Genomic_DNA"/>
</dbReference>
<reference evidence="3 4" key="1">
    <citation type="submission" date="2021-01" db="EMBL/GenBank/DDBJ databases">
        <title>Azospirillum sp. YIM DDC1 draft genome.</title>
        <authorList>
            <person name="Wang Y.-X."/>
        </authorList>
    </citation>
    <scope>NUCLEOTIDE SEQUENCE [LARGE SCALE GENOMIC DNA]</scope>
    <source>
        <strain evidence="3 4">YIM DDC1</strain>
    </source>
</reference>
<dbReference type="Gene3D" id="1.20.1050.10">
    <property type="match status" value="1"/>
</dbReference>
<accession>A0ABS1I7H4</accession>
<dbReference type="CDD" id="cd03188">
    <property type="entry name" value="GST_C_Beta"/>
    <property type="match status" value="1"/>
</dbReference>
<dbReference type="InterPro" id="IPR010987">
    <property type="entry name" value="Glutathione-S-Trfase_C-like"/>
</dbReference>
<dbReference type="PROSITE" id="PS50404">
    <property type="entry name" value="GST_NTER"/>
    <property type="match status" value="1"/>
</dbReference>
<dbReference type="Pfam" id="PF00043">
    <property type="entry name" value="GST_C"/>
    <property type="match status" value="1"/>
</dbReference>
<dbReference type="InterPro" id="IPR004045">
    <property type="entry name" value="Glutathione_S-Trfase_N"/>
</dbReference>
<dbReference type="PANTHER" id="PTHR44051">
    <property type="entry name" value="GLUTATHIONE S-TRANSFERASE-RELATED"/>
    <property type="match status" value="1"/>
</dbReference>
<feature type="domain" description="GST C-terminal" evidence="2">
    <location>
        <begin position="86"/>
        <end position="210"/>
    </location>
</feature>
<dbReference type="CDD" id="cd03057">
    <property type="entry name" value="GST_N_Beta"/>
    <property type="match status" value="1"/>
</dbReference>
<evidence type="ECO:0000259" key="1">
    <source>
        <dbReference type="PROSITE" id="PS50404"/>
    </source>
</evidence>
<keyword evidence="4" id="KW-1185">Reference proteome</keyword>
<dbReference type="Proteomes" id="UP000654452">
    <property type="component" value="Unassembled WGS sequence"/>
</dbReference>
<protein>
    <submittedName>
        <fullName evidence="3">Glutathione S-transferase N-terminal domain-containing protein</fullName>
    </submittedName>
</protein>
<comment type="caution">
    <text evidence="3">The sequence shown here is derived from an EMBL/GenBank/DDBJ whole genome shotgun (WGS) entry which is preliminary data.</text>
</comment>
<dbReference type="Gene3D" id="3.40.30.10">
    <property type="entry name" value="Glutaredoxin"/>
    <property type="match status" value="1"/>
</dbReference>
<dbReference type="SFLD" id="SFLDS00019">
    <property type="entry name" value="Glutathione_Transferase_(cytos"/>
    <property type="match status" value="1"/>
</dbReference>
<dbReference type="RefSeq" id="WP_200487412.1">
    <property type="nucleotide sequence ID" value="NZ_JAEPIV010000037.1"/>
</dbReference>
<dbReference type="InterPro" id="IPR036282">
    <property type="entry name" value="Glutathione-S-Trfase_C_sf"/>
</dbReference>
<evidence type="ECO:0000313" key="3">
    <source>
        <dbReference type="EMBL" id="MBK4723012.1"/>
    </source>
</evidence>
<evidence type="ECO:0000259" key="2">
    <source>
        <dbReference type="PROSITE" id="PS50405"/>
    </source>
</evidence>
<dbReference type="InterPro" id="IPR004046">
    <property type="entry name" value="GST_C"/>
</dbReference>
<dbReference type="SFLD" id="SFLDG01150">
    <property type="entry name" value="Main.1:_Beta-like"/>
    <property type="match status" value="1"/>
</dbReference>
<dbReference type="PROSITE" id="PS50405">
    <property type="entry name" value="GST_CTER"/>
    <property type="match status" value="1"/>
</dbReference>
<dbReference type="InterPro" id="IPR040079">
    <property type="entry name" value="Glutathione_S-Trfase"/>
</dbReference>
<name>A0ABS1I7H4_9PROT</name>
<sequence length="211" mass="23928">MLTLYYCPYACSMAPHVALEEAGATFDTKKVNIFTGEQHKPEFKAINPRGKVPALRFDDGRVLLETTAILGWVGATFAESRLLGADPLDRARTIATCAWLSGTVHPTFKQYIHPEDYVTDTEAHPAVKAQARNLYWKYLREIDALLADRPWMMGEEFTLADPYALVFYPWGRELNLPIHELTHIAAMKDRLIARPAARRALERERSVLLSL</sequence>
<dbReference type="SFLD" id="SFLDG00358">
    <property type="entry name" value="Main_(cytGST)"/>
    <property type="match status" value="1"/>
</dbReference>
<dbReference type="Pfam" id="PF13409">
    <property type="entry name" value="GST_N_2"/>
    <property type="match status" value="1"/>
</dbReference>
<feature type="domain" description="GST N-terminal" evidence="1">
    <location>
        <begin position="1"/>
        <end position="81"/>
    </location>
</feature>
<evidence type="ECO:0000313" key="4">
    <source>
        <dbReference type="Proteomes" id="UP000654452"/>
    </source>
</evidence>
<dbReference type="SUPFAM" id="SSF47616">
    <property type="entry name" value="GST C-terminal domain-like"/>
    <property type="match status" value="1"/>
</dbReference>
<dbReference type="SUPFAM" id="SSF52833">
    <property type="entry name" value="Thioredoxin-like"/>
    <property type="match status" value="1"/>
</dbReference>
<dbReference type="InterPro" id="IPR036249">
    <property type="entry name" value="Thioredoxin-like_sf"/>
</dbReference>
<proteinExistence type="predicted"/>
<organism evidence="3 4">
    <name type="scientific">Azospirillum aestuarii</name>
    <dbReference type="NCBI Taxonomy" id="2802052"/>
    <lineage>
        <taxon>Bacteria</taxon>
        <taxon>Pseudomonadati</taxon>
        <taxon>Pseudomonadota</taxon>
        <taxon>Alphaproteobacteria</taxon>
        <taxon>Rhodospirillales</taxon>
        <taxon>Azospirillaceae</taxon>
        <taxon>Azospirillum</taxon>
    </lineage>
</organism>